<reference evidence="2" key="3">
    <citation type="submission" date="2024-02" db="UniProtKB">
        <authorList>
            <consortium name="WormBaseParasite"/>
        </authorList>
    </citation>
    <scope>IDENTIFICATION</scope>
    <source>
        <strain evidence="2">pt0022</strain>
    </source>
</reference>
<dbReference type="AlphaFoldDB" id="A0AAF5Q7Q8"/>
<reference evidence="1" key="2">
    <citation type="journal article" date="2016" name="Mol. Ecol.">
        <title>Population genomics of the filarial nematode parasite Wuchereria bancrofti from mosquitoes.</title>
        <authorList>
            <person name="Small S.T."/>
            <person name="Reimer L.J."/>
            <person name="Tisch D.J."/>
            <person name="King C.L."/>
            <person name="Christensen B.M."/>
            <person name="Siba P.M."/>
            <person name="Kazura J.W."/>
            <person name="Serre D."/>
            <person name="Zimmerman P.A."/>
        </authorList>
    </citation>
    <scope>NUCLEOTIDE SEQUENCE</scope>
    <source>
        <strain evidence="1">pt0022</strain>
    </source>
</reference>
<sequence length="70" mass="7967">MDRLEKESFFQCSKDGDNYKCLIDQNAVCCVCNDEEGNSYVPKGQWLCRRCQMSPSKPISCVLCPSSFCQ</sequence>
<evidence type="ECO:0000313" key="2">
    <source>
        <dbReference type="WBParaSite" id="mrna-Wban_10918"/>
    </source>
</evidence>
<organism evidence="1 2">
    <name type="scientific">Wuchereria bancrofti</name>
    <dbReference type="NCBI Taxonomy" id="6293"/>
    <lineage>
        <taxon>Eukaryota</taxon>
        <taxon>Metazoa</taxon>
        <taxon>Ecdysozoa</taxon>
        <taxon>Nematoda</taxon>
        <taxon>Chromadorea</taxon>
        <taxon>Rhabditida</taxon>
        <taxon>Spirurina</taxon>
        <taxon>Spiruromorpha</taxon>
        <taxon>Filarioidea</taxon>
        <taxon>Onchocercidae</taxon>
        <taxon>Wuchereria</taxon>
    </lineage>
</organism>
<evidence type="ECO:0000313" key="1">
    <source>
        <dbReference type="Proteomes" id="UP000093561"/>
    </source>
</evidence>
<protein>
    <submittedName>
        <fullName evidence="2">Uncharacterized protein</fullName>
    </submittedName>
</protein>
<dbReference type="WBParaSite" id="mrna-Wban_10918">
    <property type="protein sequence ID" value="mrna-Wban_10918"/>
    <property type="gene ID" value="Wban_10918"/>
</dbReference>
<proteinExistence type="predicted"/>
<name>A0AAF5Q7Q8_WUCBA</name>
<accession>A0AAF5Q7Q8</accession>
<reference evidence="1" key="1">
    <citation type="submission" date="2015-03" db="EMBL/GenBank/DDBJ databases">
        <title>Wuchereria bancrofti Genome Sequencing Papua New Guinea Strain.</title>
        <authorList>
            <person name="Small S.T."/>
            <person name="Serre D."/>
            <person name="Zimmerman P.A."/>
        </authorList>
    </citation>
    <scope>NUCLEOTIDE SEQUENCE [LARGE SCALE GENOMIC DNA]</scope>
    <source>
        <strain evidence="1">pt0022</strain>
    </source>
</reference>
<dbReference type="Proteomes" id="UP000093561">
    <property type="component" value="Unassembled WGS sequence"/>
</dbReference>